<comment type="similarity">
    <text evidence="2">Belongs to the BCCT transporter (TC 2.A.15) family.</text>
</comment>
<evidence type="ECO:0000256" key="8">
    <source>
        <dbReference type="SAM" id="Phobius"/>
    </source>
</evidence>
<keyword evidence="10" id="KW-1185">Reference proteome</keyword>
<dbReference type="RefSeq" id="WP_106588098.1">
    <property type="nucleotide sequence ID" value="NZ_PYAV01000004.1"/>
</dbReference>
<evidence type="ECO:0000256" key="2">
    <source>
        <dbReference type="ARBA" id="ARBA00005658"/>
    </source>
</evidence>
<evidence type="ECO:0000256" key="4">
    <source>
        <dbReference type="ARBA" id="ARBA00022475"/>
    </source>
</evidence>
<accession>A0A2P8HQM9</accession>
<feature type="transmembrane region" description="Helical" evidence="8">
    <location>
        <begin position="93"/>
        <end position="112"/>
    </location>
</feature>
<gene>
    <name evidence="9" type="ORF">B0H94_104131</name>
</gene>
<dbReference type="PANTHER" id="PTHR30047:SF7">
    <property type="entry name" value="HIGH-AFFINITY CHOLINE TRANSPORT PROTEIN"/>
    <property type="match status" value="1"/>
</dbReference>
<feature type="transmembrane region" description="Helical" evidence="8">
    <location>
        <begin position="52"/>
        <end position="72"/>
    </location>
</feature>
<evidence type="ECO:0000256" key="6">
    <source>
        <dbReference type="ARBA" id="ARBA00022989"/>
    </source>
</evidence>
<evidence type="ECO:0000313" key="9">
    <source>
        <dbReference type="EMBL" id="PSL48530.1"/>
    </source>
</evidence>
<evidence type="ECO:0000256" key="5">
    <source>
        <dbReference type="ARBA" id="ARBA00022692"/>
    </source>
</evidence>
<dbReference type="PANTHER" id="PTHR30047">
    <property type="entry name" value="HIGH-AFFINITY CHOLINE TRANSPORT PROTEIN-RELATED"/>
    <property type="match status" value="1"/>
</dbReference>
<protein>
    <submittedName>
        <fullName evidence="9">Choline/carnitine/betaine transport</fullName>
    </submittedName>
</protein>
<feature type="transmembrane region" description="Helical" evidence="8">
    <location>
        <begin position="351"/>
        <end position="377"/>
    </location>
</feature>
<dbReference type="EMBL" id="PYAV01000004">
    <property type="protein sequence ID" value="PSL48530.1"/>
    <property type="molecule type" value="Genomic_DNA"/>
</dbReference>
<feature type="transmembrane region" description="Helical" evidence="8">
    <location>
        <begin position="447"/>
        <end position="467"/>
    </location>
</feature>
<evidence type="ECO:0000256" key="7">
    <source>
        <dbReference type="ARBA" id="ARBA00023136"/>
    </source>
</evidence>
<feature type="transmembrane region" description="Helical" evidence="8">
    <location>
        <begin position="473"/>
        <end position="495"/>
    </location>
</feature>
<dbReference type="GO" id="GO:0022857">
    <property type="term" value="F:transmembrane transporter activity"/>
    <property type="evidence" value="ECO:0007669"/>
    <property type="project" value="InterPro"/>
</dbReference>
<feature type="transmembrane region" description="Helical" evidence="8">
    <location>
        <begin position="236"/>
        <end position="258"/>
    </location>
</feature>
<feature type="transmembrane region" description="Helical" evidence="8">
    <location>
        <begin position="270"/>
        <end position="296"/>
    </location>
</feature>
<keyword evidence="5 8" id="KW-0812">Transmembrane</keyword>
<evidence type="ECO:0000256" key="1">
    <source>
        <dbReference type="ARBA" id="ARBA00004651"/>
    </source>
</evidence>
<dbReference type="GO" id="GO:0005886">
    <property type="term" value="C:plasma membrane"/>
    <property type="evidence" value="ECO:0007669"/>
    <property type="project" value="UniProtKB-SubCell"/>
</dbReference>
<keyword evidence="6 8" id="KW-1133">Transmembrane helix</keyword>
<keyword evidence="4" id="KW-1003">Cell membrane</keyword>
<comment type="subcellular location">
    <subcellularLocation>
        <location evidence="1">Cell membrane</location>
        <topology evidence="1">Multi-pass membrane protein</topology>
    </subcellularLocation>
</comment>
<sequence>MTQKSTAQKLIDWPVLVISGGLLVLFVLAAVIDAAAVQNFVDMTFGWAVEYFGAFWQILLLATFITALVLGFSKYGRVRLGGMDQPELSTFKWISIIMCTLLAGGGVFWAAAEPMFHFMDVPPVFGSGVESATSSAVHPALAQSFLHWGFLAWAILGTLSTIVLMHAHYKKGLPLKPRTLLYPLFGERIVYNSVWGTIIDASAIISVAAGTIGPIGFLGLQAGYGLNVIFGIPDTYLVQLLIIVSLVAIASISAITGVHRGIQVLSRFNVILTLILIGFILLIGPGGFIIDSFIAASGMYVQEFAQLTTFRGADEWLGLWTVFFWGWFLGYGPMMAIFIARITRGRTIRELVLAIAIIAPIVTNFWFTVVGGSGIFYEMQNEGSVSNALFDEGMHAAMMSIAQQLPLGAYVAFAFLVVTILFVVTTTDSMSYTISMAITGKTTPEPWLRVFWAVVMGAVASVLLYMGEGTVEALQSFIVVAAIPVSLLLLPMIWLGPKAARRMAEEQKIVQKK</sequence>
<comment type="caution">
    <text evidence="9">The sequence shown here is derived from an EMBL/GenBank/DDBJ whole genome shotgun (WGS) entry which is preliminary data.</text>
</comment>
<dbReference type="InterPro" id="IPR000060">
    <property type="entry name" value="BCCT_transptr"/>
</dbReference>
<name>A0A2P8HQM9_9BACI</name>
<keyword evidence="3" id="KW-0813">Transport</keyword>
<dbReference type="AlphaFoldDB" id="A0A2P8HQM9"/>
<proteinExistence type="inferred from homology"/>
<reference evidence="9 10" key="1">
    <citation type="submission" date="2018-03" db="EMBL/GenBank/DDBJ databases">
        <title>Genomic Encyclopedia of Type Strains, Phase III (KMG-III): the genomes of soil and plant-associated and newly described type strains.</title>
        <authorList>
            <person name="Whitman W."/>
        </authorList>
    </citation>
    <scope>NUCLEOTIDE SEQUENCE [LARGE SCALE GENOMIC DNA]</scope>
    <source>
        <strain evidence="9 10">CGMCC 1.07653</strain>
    </source>
</reference>
<feature type="transmembrane region" description="Helical" evidence="8">
    <location>
        <begin position="189"/>
        <end position="216"/>
    </location>
</feature>
<evidence type="ECO:0000313" key="10">
    <source>
        <dbReference type="Proteomes" id="UP000242310"/>
    </source>
</evidence>
<evidence type="ECO:0000256" key="3">
    <source>
        <dbReference type="ARBA" id="ARBA00022448"/>
    </source>
</evidence>
<organism evidence="9 10">
    <name type="scientific">Salsuginibacillus halophilus</name>
    <dbReference type="NCBI Taxonomy" id="517424"/>
    <lineage>
        <taxon>Bacteria</taxon>
        <taxon>Bacillati</taxon>
        <taxon>Bacillota</taxon>
        <taxon>Bacilli</taxon>
        <taxon>Bacillales</taxon>
        <taxon>Bacillaceae</taxon>
        <taxon>Salsuginibacillus</taxon>
    </lineage>
</organism>
<feature type="transmembrane region" description="Helical" evidence="8">
    <location>
        <begin position="316"/>
        <end position="339"/>
    </location>
</feature>
<feature type="transmembrane region" description="Helical" evidence="8">
    <location>
        <begin position="145"/>
        <end position="169"/>
    </location>
</feature>
<dbReference type="Pfam" id="PF02028">
    <property type="entry name" value="BCCT"/>
    <property type="match status" value="1"/>
</dbReference>
<feature type="transmembrane region" description="Helical" evidence="8">
    <location>
        <begin position="12"/>
        <end position="32"/>
    </location>
</feature>
<feature type="transmembrane region" description="Helical" evidence="8">
    <location>
        <begin position="407"/>
        <end position="426"/>
    </location>
</feature>
<dbReference type="Proteomes" id="UP000242310">
    <property type="component" value="Unassembled WGS sequence"/>
</dbReference>
<keyword evidence="7 8" id="KW-0472">Membrane</keyword>